<dbReference type="Pfam" id="PF13560">
    <property type="entry name" value="HTH_31"/>
    <property type="match status" value="1"/>
</dbReference>
<dbReference type="Proteomes" id="UP001167160">
    <property type="component" value="Unassembled WGS sequence"/>
</dbReference>
<evidence type="ECO:0000313" key="2">
    <source>
        <dbReference type="EMBL" id="MCM2577969.1"/>
    </source>
</evidence>
<proteinExistence type="predicted"/>
<protein>
    <submittedName>
        <fullName evidence="2">Helix-turn-helix transcriptional regulator</fullName>
    </submittedName>
</protein>
<dbReference type="EMBL" id="JAMQGM010000023">
    <property type="protein sequence ID" value="MCM2577969.1"/>
    <property type="molecule type" value="Genomic_DNA"/>
</dbReference>
<evidence type="ECO:0000259" key="1">
    <source>
        <dbReference type="PROSITE" id="PS50943"/>
    </source>
</evidence>
<dbReference type="Gene3D" id="1.10.260.40">
    <property type="entry name" value="lambda repressor-like DNA-binding domains"/>
    <property type="match status" value="1"/>
</dbReference>
<reference evidence="2" key="1">
    <citation type="journal article" date="2023" name="Int. J. Syst. Evol. Microbiol.">
        <title>Streptomyces meridianus sp. nov. isolated from brackish water of the Tagus estuary in Alcochete, Portugal.</title>
        <authorList>
            <person name="Santos J.D.N."/>
            <person name="Klimek D."/>
            <person name="Calusinska M."/>
            <person name="Lobo Da Cunha A."/>
            <person name="Catita J."/>
            <person name="Goncalves H."/>
            <person name="Gonzalez I."/>
            <person name="Reyes F."/>
            <person name="Lage O.M."/>
        </authorList>
    </citation>
    <scope>NUCLEOTIDE SEQUENCE</scope>
    <source>
        <strain evidence="2">MTZ3.1</strain>
    </source>
</reference>
<keyword evidence="3" id="KW-1185">Reference proteome</keyword>
<dbReference type="InterPro" id="IPR010982">
    <property type="entry name" value="Lambda_DNA-bd_dom_sf"/>
</dbReference>
<sequence>MGSGGNAPVGLTIIGAQVRSLRERRGITQGVLADRIGYSASLVRMIERGERLPRPEFLERLEGVLEVPGLFTSVRDQLLRDRHPAWFQPYAELEAEAVALSAYDNQLVRGLLQTEAYARAVHTAYRPTLDEEEIERRIATRMARQRLLSRRPAPALSFVIEEVVLRRPVGGLEVLRDQLQHLLRCAEMRHIELQIMPTDRENHAGLEGPFTLIEPPDREMCAYIESQDHGSLISDRQQVGRIARRYGILRGQALSPEESAIFIHELVAGAP</sequence>
<dbReference type="InterPro" id="IPR043917">
    <property type="entry name" value="DUF5753"/>
</dbReference>
<comment type="caution">
    <text evidence="2">The sequence shown here is derived from an EMBL/GenBank/DDBJ whole genome shotgun (WGS) entry which is preliminary data.</text>
</comment>
<dbReference type="CDD" id="cd00093">
    <property type="entry name" value="HTH_XRE"/>
    <property type="match status" value="1"/>
</dbReference>
<organism evidence="2 3">
    <name type="scientific">Streptomyces meridianus</name>
    <dbReference type="NCBI Taxonomy" id="2938945"/>
    <lineage>
        <taxon>Bacteria</taxon>
        <taxon>Bacillati</taxon>
        <taxon>Actinomycetota</taxon>
        <taxon>Actinomycetes</taxon>
        <taxon>Kitasatosporales</taxon>
        <taxon>Streptomycetaceae</taxon>
        <taxon>Streptomyces</taxon>
    </lineage>
</organism>
<dbReference type="InterPro" id="IPR001387">
    <property type="entry name" value="Cro/C1-type_HTH"/>
</dbReference>
<dbReference type="RefSeq" id="WP_251413576.1">
    <property type="nucleotide sequence ID" value="NZ_JAMQGM010000023.1"/>
</dbReference>
<name>A0ABT0X861_9ACTN</name>
<dbReference type="Pfam" id="PF19054">
    <property type="entry name" value="DUF5753"/>
    <property type="match status" value="1"/>
</dbReference>
<dbReference type="SMART" id="SM00530">
    <property type="entry name" value="HTH_XRE"/>
    <property type="match status" value="1"/>
</dbReference>
<dbReference type="PROSITE" id="PS50943">
    <property type="entry name" value="HTH_CROC1"/>
    <property type="match status" value="1"/>
</dbReference>
<gene>
    <name evidence="2" type="ORF">M1E25_11465</name>
</gene>
<feature type="domain" description="HTH cro/C1-type" evidence="1">
    <location>
        <begin position="18"/>
        <end position="71"/>
    </location>
</feature>
<accession>A0ABT0X861</accession>
<dbReference type="SUPFAM" id="SSF47413">
    <property type="entry name" value="lambda repressor-like DNA-binding domains"/>
    <property type="match status" value="1"/>
</dbReference>
<evidence type="ECO:0000313" key="3">
    <source>
        <dbReference type="Proteomes" id="UP001167160"/>
    </source>
</evidence>